<dbReference type="Gene3D" id="1.10.10.10">
    <property type="entry name" value="Winged helix-like DNA-binding domain superfamily/Winged helix DNA-binding domain"/>
    <property type="match status" value="1"/>
</dbReference>
<keyword evidence="3" id="KW-0238">DNA-binding</keyword>
<dbReference type="InterPro" id="IPR055166">
    <property type="entry name" value="Transc_reg_Sar_Rot_HTH"/>
</dbReference>
<dbReference type="PROSITE" id="PS50995">
    <property type="entry name" value="HTH_MARR_2"/>
    <property type="match status" value="1"/>
</dbReference>
<name>A0A3N0I389_9FIRM</name>
<gene>
    <name evidence="9" type="ORF">EDX97_02705</name>
</gene>
<evidence type="ECO:0000259" key="8">
    <source>
        <dbReference type="PROSITE" id="PS50995"/>
    </source>
</evidence>
<dbReference type="PANTHER" id="PTHR42756">
    <property type="entry name" value="TRANSCRIPTIONAL REGULATOR, MARR"/>
    <property type="match status" value="1"/>
</dbReference>
<dbReference type="InterPro" id="IPR036390">
    <property type="entry name" value="WH_DNA-bd_sf"/>
</dbReference>
<dbReference type="AlphaFoldDB" id="A0A3N0I389"/>
<keyword evidence="4" id="KW-0804">Transcription</keyword>
<dbReference type="InterPro" id="IPR036388">
    <property type="entry name" value="WH-like_DNA-bd_sf"/>
</dbReference>
<dbReference type="EMBL" id="RJQC01000001">
    <property type="protein sequence ID" value="RNM31485.1"/>
    <property type="molecule type" value="Genomic_DNA"/>
</dbReference>
<comment type="caution">
    <text evidence="9">The sequence shown here is derived from an EMBL/GenBank/DDBJ whole genome shotgun (WGS) entry which is preliminary data.</text>
</comment>
<organism evidence="9 10">
    <name type="scientific">Absicoccus porci</name>
    <dbReference type="NCBI Taxonomy" id="2486576"/>
    <lineage>
        <taxon>Bacteria</taxon>
        <taxon>Bacillati</taxon>
        <taxon>Bacillota</taxon>
        <taxon>Erysipelotrichia</taxon>
        <taxon>Erysipelotrichales</taxon>
        <taxon>Erysipelotrichaceae</taxon>
        <taxon>Absicoccus</taxon>
    </lineage>
</organism>
<evidence type="ECO:0000256" key="6">
    <source>
        <dbReference type="ARBA" id="ARBA00047188"/>
    </source>
</evidence>
<accession>A0A3N0I389</accession>
<keyword evidence="10" id="KW-1185">Reference proteome</keyword>
<evidence type="ECO:0000256" key="3">
    <source>
        <dbReference type="ARBA" id="ARBA00023125"/>
    </source>
</evidence>
<reference evidence="9 10" key="1">
    <citation type="submission" date="2018-11" db="EMBL/GenBank/DDBJ databases">
        <title>Clostridium sp. nov., a member of the family Erysipelotrichaceae isolated from pig faeces.</title>
        <authorList>
            <person name="Chang Y.-H."/>
        </authorList>
    </citation>
    <scope>NUCLEOTIDE SEQUENCE [LARGE SCALE GENOMIC DNA]</scope>
    <source>
        <strain evidence="9 10">YH-panp20</strain>
    </source>
</reference>
<evidence type="ECO:0000313" key="9">
    <source>
        <dbReference type="EMBL" id="RNM31485.1"/>
    </source>
</evidence>
<feature type="domain" description="HTH marR-type" evidence="8">
    <location>
        <begin position="1"/>
        <end position="135"/>
    </location>
</feature>
<dbReference type="InterPro" id="IPR000835">
    <property type="entry name" value="HTH_MarR-typ"/>
</dbReference>
<dbReference type="GO" id="GO:0003677">
    <property type="term" value="F:DNA binding"/>
    <property type="evidence" value="ECO:0007669"/>
    <property type="project" value="UniProtKB-KW"/>
</dbReference>
<dbReference type="Pfam" id="PF22381">
    <property type="entry name" value="Staph_reg_Sar_Rot"/>
    <property type="match status" value="1"/>
</dbReference>
<comment type="similarity">
    <text evidence="5">Belongs to the SarZ family.</text>
</comment>
<evidence type="ECO:0000256" key="4">
    <source>
        <dbReference type="ARBA" id="ARBA00023163"/>
    </source>
</evidence>
<keyword evidence="2" id="KW-0805">Transcription regulation</keyword>
<dbReference type="GO" id="GO:0005737">
    <property type="term" value="C:cytoplasm"/>
    <property type="evidence" value="ECO:0007669"/>
    <property type="project" value="UniProtKB-SubCell"/>
</dbReference>
<dbReference type="SUPFAM" id="SSF46785">
    <property type="entry name" value="Winged helix' DNA-binding domain"/>
    <property type="match status" value="1"/>
</dbReference>
<dbReference type="Proteomes" id="UP000276568">
    <property type="component" value="Unassembled WGS sequence"/>
</dbReference>
<dbReference type="OrthoDB" id="1768155at2"/>
<protein>
    <recommendedName>
        <fullName evidence="6">HTH-type transcriptional regulator SarZ</fullName>
    </recommendedName>
    <alternativeName>
        <fullName evidence="7">Staphylococcal accessory regulator Z</fullName>
    </alternativeName>
</protein>
<dbReference type="RefSeq" id="WP_128519647.1">
    <property type="nucleotide sequence ID" value="NZ_RJQC01000001.1"/>
</dbReference>
<dbReference type="PANTHER" id="PTHR42756:SF1">
    <property type="entry name" value="TRANSCRIPTIONAL REPRESSOR OF EMRAB OPERON"/>
    <property type="match status" value="1"/>
</dbReference>
<evidence type="ECO:0000256" key="1">
    <source>
        <dbReference type="ARBA" id="ARBA00004496"/>
    </source>
</evidence>
<evidence type="ECO:0000313" key="10">
    <source>
        <dbReference type="Proteomes" id="UP000276568"/>
    </source>
</evidence>
<evidence type="ECO:0000256" key="7">
    <source>
        <dbReference type="ARBA" id="ARBA00047207"/>
    </source>
</evidence>
<dbReference type="GO" id="GO:0003700">
    <property type="term" value="F:DNA-binding transcription factor activity"/>
    <property type="evidence" value="ECO:0007669"/>
    <property type="project" value="InterPro"/>
</dbReference>
<sequence>MSHQEAIEAINDFFEWQIDALAVKKTSYKMKDIQIISFIYCAKNHWVTISNLAKHFHISTAAASQFMNEYEEKGWINRIRFEKDHRIVYVQLTDKVLNQIDEWKKQFQTEIEDVFDSFNDDEISAFLRILHSLNVQIESNFNH</sequence>
<evidence type="ECO:0000256" key="2">
    <source>
        <dbReference type="ARBA" id="ARBA00023015"/>
    </source>
</evidence>
<evidence type="ECO:0000256" key="5">
    <source>
        <dbReference type="ARBA" id="ARBA00046337"/>
    </source>
</evidence>
<comment type="subcellular location">
    <subcellularLocation>
        <location evidence="1">Cytoplasm</location>
    </subcellularLocation>
</comment>
<proteinExistence type="inferred from homology"/>
<dbReference type="SMART" id="SM00347">
    <property type="entry name" value="HTH_MARR"/>
    <property type="match status" value="1"/>
</dbReference>